<reference evidence="1 2" key="1">
    <citation type="submission" date="2021-07" db="EMBL/GenBank/DDBJ databases">
        <title>Alteriqipengyuania abyssalis NZ-12B nov, sp.nov isolated from deep sea sponge in pacific ocean.</title>
        <authorList>
            <person name="Tareen S."/>
            <person name="Wink J."/>
        </authorList>
    </citation>
    <scope>NUCLEOTIDE SEQUENCE [LARGE SCALE GENOMIC DNA]</scope>
    <source>
        <strain evidence="1 2">NZ-12B</strain>
    </source>
</reference>
<dbReference type="CDD" id="cd10451">
    <property type="entry name" value="GIY-YIG_LuxR_like"/>
    <property type="match status" value="1"/>
</dbReference>
<gene>
    <name evidence="1" type="ORF">KYN89_09685</name>
</gene>
<evidence type="ECO:0000313" key="2">
    <source>
        <dbReference type="Proteomes" id="UP000759298"/>
    </source>
</evidence>
<organism evidence="1 2">
    <name type="scientific">Alteriqipengyuania abyssalis</name>
    <dbReference type="NCBI Taxonomy" id="2860200"/>
    <lineage>
        <taxon>Bacteria</taxon>
        <taxon>Pseudomonadati</taxon>
        <taxon>Pseudomonadota</taxon>
        <taxon>Alphaproteobacteria</taxon>
        <taxon>Sphingomonadales</taxon>
        <taxon>Erythrobacteraceae</taxon>
        <taxon>Alteriqipengyuania</taxon>
    </lineage>
</organism>
<protein>
    <submittedName>
        <fullName evidence="1">GIY-YIG nuclease family protein</fullName>
    </submittedName>
</protein>
<accession>A0ABS7PE16</accession>
<sequence>MKGEARKAAIAAYKDRTIATGVYALRFAGEDRVWVGGAKDLSGIENRQRFTMRTGGHPRRELQAAWKEHGEAAFSFEILETLDLPDDVTDFIRTSRLEDRVAHWREALSATPV</sequence>
<name>A0ABS7PE16_9SPHN</name>
<proteinExistence type="predicted"/>
<evidence type="ECO:0000313" key="1">
    <source>
        <dbReference type="EMBL" id="MBY8337322.1"/>
    </source>
</evidence>
<dbReference type="RefSeq" id="WP_222824836.1">
    <property type="nucleotide sequence ID" value="NZ_JAHWXP010000002.1"/>
</dbReference>
<keyword evidence="2" id="KW-1185">Reference proteome</keyword>
<dbReference type="InterPro" id="IPR035901">
    <property type="entry name" value="GIY-YIG_endonuc_sf"/>
</dbReference>
<dbReference type="EMBL" id="JAHWXP010000002">
    <property type="protein sequence ID" value="MBY8337322.1"/>
    <property type="molecule type" value="Genomic_DNA"/>
</dbReference>
<dbReference type="Gene3D" id="3.40.1440.10">
    <property type="entry name" value="GIY-YIG endonuclease"/>
    <property type="match status" value="1"/>
</dbReference>
<comment type="caution">
    <text evidence="1">The sequence shown here is derived from an EMBL/GenBank/DDBJ whole genome shotgun (WGS) entry which is preliminary data.</text>
</comment>
<dbReference type="Proteomes" id="UP000759298">
    <property type="component" value="Unassembled WGS sequence"/>
</dbReference>